<organism evidence="1 2">
    <name type="scientific">Aspergillus ruber (strain CBS 135680)</name>
    <dbReference type="NCBI Taxonomy" id="1388766"/>
    <lineage>
        <taxon>Eukaryota</taxon>
        <taxon>Fungi</taxon>
        <taxon>Dikarya</taxon>
        <taxon>Ascomycota</taxon>
        <taxon>Pezizomycotina</taxon>
        <taxon>Eurotiomycetes</taxon>
        <taxon>Eurotiomycetidae</taxon>
        <taxon>Eurotiales</taxon>
        <taxon>Aspergillaceae</taxon>
        <taxon>Aspergillus</taxon>
        <taxon>Aspergillus subgen. Aspergillus</taxon>
    </lineage>
</organism>
<dbReference type="EMBL" id="KK088414">
    <property type="protein sequence ID" value="EYE97826.1"/>
    <property type="molecule type" value="Genomic_DNA"/>
</dbReference>
<dbReference type="RefSeq" id="XP_040641514.1">
    <property type="nucleotide sequence ID" value="XM_040778691.1"/>
</dbReference>
<evidence type="ECO:0000313" key="2">
    <source>
        <dbReference type="Proteomes" id="UP000019804"/>
    </source>
</evidence>
<sequence length="137" mass="15249">MLGSHVVSEWNLHEVFAEAILAGPPDSGRNPEIIAGMPTANPVDQPNVLWYTNPKEWDFVQYHASMSSQTVSVAVVPLRLQLEPAQNVTETTSIVMESFMLKLHTKSHLPRDRTIDPSTHLAELGVDSIVSLYKWST</sequence>
<evidence type="ECO:0000313" key="1">
    <source>
        <dbReference type="EMBL" id="EYE97826.1"/>
    </source>
</evidence>
<dbReference type="HOGENOM" id="CLU_1864709_0_0_1"/>
<protein>
    <submittedName>
        <fullName evidence="1">Uncharacterized protein</fullName>
    </submittedName>
</protein>
<dbReference type="OrthoDB" id="4510511at2759"/>
<dbReference type="STRING" id="1388766.A0A017SM16"/>
<proteinExistence type="predicted"/>
<dbReference type="AlphaFoldDB" id="A0A017SM16"/>
<gene>
    <name evidence="1" type="ORF">EURHEDRAFT_374815</name>
</gene>
<name>A0A017SM16_ASPRC</name>
<dbReference type="Proteomes" id="UP000019804">
    <property type="component" value="Unassembled WGS sequence"/>
</dbReference>
<accession>A0A017SM16</accession>
<dbReference type="GeneID" id="63693815"/>
<keyword evidence="2" id="KW-1185">Reference proteome</keyword>
<reference evidence="2" key="1">
    <citation type="journal article" date="2014" name="Nat. Commun.">
        <title>Genomic adaptations of the halophilic Dead Sea filamentous fungus Eurotium rubrum.</title>
        <authorList>
            <person name="Kis-Papo T."/>
            <person name="Weig A.R."/>
            <person name="Riley R."/>
            <person name="Persoh D."/>
            <person name="Salamov A."/>
            <person name="Sun H."/>
            <person name="Lipzen A."/>
            <person name="Wasser S.P."/>
            <person name="Rambold G."/>
            <person name="Grigoriev I.V."/>
            <person name="Nevo E."/>
        </authorList>
    </citation>
    <scope>NUCLEOTIDE SEQUENCE [LARGE SCALE GENOMIC DNA]</scope>
    <source>
        <strain evidence="2">CBS 135680</strain>
    </source>
</reference>